<keyword evidence="2" id="KW-1185">Reference proteome</keyword>
<evidence type="ECO:0000313" key="1">
    <source>
        <dbReference type="EMBL" id="KAI4864865.1"/>
    </source>
</evidence>
<gene>
    <name evidence="1" type="ORF">F4820DRAFT_323540</name>
</gene>
<dbReference type="Proteomes" id="UP001497700">
    <property type="component" value="Unassembled WGS sequence"/>
</dbReference>
<name>A0ACB9YZM0_9PEZI</name>
<comment type="caution">
    <text evidence="1">The sequence shown here is derived from an EMBL/GenBank/DDBJ whole genome shotgun (WGS) entry which is preliminary data.</text>
</comment>
<sequence>MISPSEDEKNQIIEHLLHIKSDSEDVSWTSSKAYFRRYQSIFCPDEANDAVIQIDTPTLRTHLDVLTFAKSLCDNHALSRGEMTRKWFASRATTAAEMEHISRAVVNIAFMIDCNERDYYPKGFDCSIPRAKWERDQSFLNFLETSFLPLQQRANAGVTLGDKASLKAWKLASRYGIRIRGTDNLLEHLLYDPRHRTLMIFHHVSYLRFHLRCSRNESLDMGFAESLALRTLPPQLLFETLLSLHYILFPIASRGGKRSISLLKKCIRKQHLDEELLSYENVRRLPDDFTFKYWGGRLKTLQEVTKRPPPRNSLVSWFERHTSERNALTVAIIGLFLTAFLGLLGVIVGVLQLVIAWLAWKDGH</sequence>
<proteinExistence type="predicted"/>
<accession>A0ACB9YZM0</accession>
<dbReference type="EMBL" id="MU393480">
    <property type="protein sequence ID" value="KAI4864865.1"/>
    <property type="molecule type" value="Genomic_DNA"/>
</dbReference>
<protein>
    <submittedName>
        <fullName evidence="1">Uncharacterized protein</fullName>
    </submittedName>
</protein>
<evidence type="ECO:0000313" key="2">
    <source>
        <dbReference type="Proteomes" id="UP001497700"/>
    </source>
</evidence>
<reference evidence="1 2" key="1">
    <citation type="journal article" date="2022" name="New Phytol.">
        <title>Ecological generalism drives hyperdiversity of secondary metabolite gene clusters in xylarialean endophytes.</title>
        <authorList>
            <person name="Franco M.E.E."/>
            <person name="Wisecaver J.H."/>
            <person name="Arnold A.E."/>
            <person name="Ju Y.M."/>
            <person name="Slot J.C."/>
            <person name="Ahrendt S."/>
            <person name="Moore L.P."/>
            <person name="Eastman K.E."/>
            <person name="Scott K."/>
            <person name="Konkel Z."/>
            <person name="Mondo S.J."/>
            <person name="Kuo A."/>
            <person name="Hayes R.D."/>
            <person name="Haridas S."/>
            <person name="Andreopoulos B."/>
            <person name="Riley R."/>
            <person name="LaButti K."/>
            <person name="Pangilinan J."/>
            <person name="Lipzen A."/>
            <person name="Amirebrahimi M."/>
            <person name="Yan J."/>
            <person name="Adam C."/>
            <person name="Keymanesh K."/>
            <person name="Ng V."/>
            <person name="Louie K."/>
            <person name="Northen T."/>
            <person name="Drula E."/>
            <person name="Henrissat B."/>
            <person name="Hsieh H.M."/>
            <person name="Youens-Clark K."/>
            <person name="Lutzoni F."/>
            <person name="Miadlikowska J."/>
            <person name="Eastwood D.C."/>
            <person name="Hamelin R.C."/>
            <person name="Grigoriev I.V."/>
            <person name="U'Ren J.M."/>
        </authorList>
    </citation>
    <scope>NUCLEOTIDE SEQUENCE [LARGE SCALE GENOMIC DNA]</scope>
    <source>
        <strain evidence="1 2">CBS 119005</strain>
    </source>
</reference>
<organism evidence="1 2">
    <name type="scientific">Hypoxylon rubiginosum</name>
    <dbReference type="NCBI Taxonomy" id="110542"/>
    <lineage>
        <taxon>Eukaryota</taxon>
        <taxon>Fungi</taxon>
        <taxon>Dikarya</taxon>
        <taxon>Ascomycota</taxon>
        <taxon>Pezizomycotina</taxon>
        <taxon>Sordariomycetes</taxon>
        <taxon>Xylariomycetidae</taxon>
        <taxon>Xylariales</taxon>
        <taxon>Hypoxylaceae</taxon>
        <taxon>Hypoxylon</taxon>
    </lineage>
</organism>